<evidence type="ECO:0000256" key="3">
    <source>
        <dbReference type="ARBA" id="ARBA00022638"/>
    </source>
</evidence>
<keyword evidence="5" id="KW-1035">Host cytoplasm</keyword>
<name>A0A4P5ZKT6_PLAAG</name>
<dbReference type="GO" id="GO:0016998">
    <property type="term" value="P:cell wall macromolecule catabolic process"/>
    <property type="evidence" value="ECO:0007669"/>
    <property type="project" value="InterPro"/>
</dbReference>
<dbReference type="GO" id="GO:0042742">
    <property type="term" value="P:defense response to bacterium"/>
    <property type="evidence" value="ECO:0007669"/>
    <property type="project" value="UniProtKB-KW"/>
</dbReference>
<evidence type="ECO:0000256" key="7">
    <source>
        <dbReference type="RuleBase" id="RU003788"/>
    </source>
</evidence>
<dbReference type="SUPFAM" id="SSF53955">
    <property type="entry name" value="Lysozyme-like"/>
    <property type="match status" value="1"/>
</dbReference>
<dbReference type="Pfam" id="PF00959">
    <property type="entry name" value="Phage_lysozyme"/>
    <property type="match status" value="1"/>
</dbReference>
<reference evidence="9" key="1">
    <citation type="submission" date="2019-02" db="EMBL/GenBank/DDBJ databases">
        <title>Draft genome sequence of Planktothrix agardhii NIES-905.</title>
        <authorList>
            <person name="Yamaguchi H."/>
            <person name="Suzuki S."/>
            <person name="Kawachi M."/>
        </authorList>
    </citation>
    <scope>NUCLEOTIDE SEQUENCE [LARGE SCALE GENOMIC DNA]</scope>
    <source>
        <strain evidence="9">CCAP 1459/11A</strain>
    </source>
</reference>
<dbReference type="GO" id="GO:0009253">
    <property type="term" value="P:peptidoglycan catabolic process"/>
    <property type="evidence" value="ECO:0007669"/>
    <property type="project" value="InterPro"/>
</dbReference>
<dbReference type="EMBL" id="BJCD01000065">
    <property type="protein sequence ID" value="GDZ95744.1"/>
    <property type="molecule type" value="Genomic_DNA"/>
</dbReference>
<evidence type="ECO:0000313" key="9">
    <source>
        <dbReference type="Proteomes" id="UP000299794"/>
    </source>
</evidence>
<dbReference type="GO" id="GO:0031640">
    <property type="term" value="P:killing of cells of another organism"/>
    <property type="evidence" value="ECO:0007669"/>
    <property type="project" value="UniProtKB-KW"/>
</dbReference>
<dbReference type="Gene3D" id="1.10.530.40">
    <property type="match status" value="1"/>
</dbReference>
<dbReference type="HAMAP" id="MF_04110">
    <property type="entry name" value="ENDOLYSIN_T4"/>
    <property type="match status" value="1"/>
</dbReference>
<dbReference type="AlphaFoldDB" id="A0A4P5ZKT6"/>
<dbReference type="InterPro" id="IPR023346">
    <property type="entry name" value="Lysozyme-like_dom_sf"/>
</dbReference>
<dbReference type="Proteomes" id="UP000299794">
    <property type="component" value="Unassembled WGS sequence"/>
</dbReference>
<evidence type="ECO:0000256" key="6">
    <source>
        <dbReference type="ARBA" id="ARBA00023295"/>
    </source>
</evidence>
<dbReference type="EC" id="3.2.1.17" evidence="7"/>
<keyword evidence="6 7" id="KW-0326">Glycosidase</keyword>
<dbReference type="InterPro" id="IPR051018">
    <property type="entry name" value="Bacteriophage_GH24"/>
</dbReference>
<dbReference type="InterPro" id="IPR002196">
    <property type="entry name" value="Glyco_hydro_24"/>
</dbReference>
<dbReference type="InterPro" id="IPR033907">
    <property type="entry name" value="Endolysin_autolysin"/>
</dbReference>
<accession>A0A4P5ZKT6</accession>
<dbReference type="InterPro" id="IPR023347">
    <property type="entry name" value="Lysozyme_dom_sf"/>
</dbReference>
<proteinExistence type="inferred from homology"/>
<keyword evidence="3 7" id="KW-0081">Bacteriolytic enzyme</keyword>
<dbReference type="PANTHER" id="PTHR38107:SF3">
    <property type="entry name" value="LYSOZYME RRRD-RELATED"/>
    <property type="match status" value="1"/>
</dbReference>
<gene>
    <name evidence="8" type="ORF">PA905_41740</name>
</gene>
<keyword evidence="2 7" id="KW-0929">Antimicrobial</keyword>
<evidence type="ECO:0000313" key="8">
    <source>
        <dbReference type="EMBL" id="GDZ95744.1"/>
    </source>
</evidence>
<keyword evidence="4 7" id="KW-0378">Hydrolase</keyword>
<dbReference type="InterPro" id="IPR034690">
    <property type="entry name" value="Endolysin_T4_type"/>
</dbReference>
<evidence type="ECO:0000256" key="4">
    <source>
        <dbReference type="ARBA" id="ARBA00022801"/>
    </source>
</evidence>
<comment type="catalytic activity">
    <reaction evidence="1 7">
        <text>Hydrolysis of (1-&gt;4)-beta-linkages between N-acetylmuramic acid and N-acetyl-D-glucosamine residues in a peptidoglycan and between N-acetyl-D-glucosamine residues in chitodextrins.</text>
        <dbReference type="EC" id="3.2.1.17"/>
    </reaction>
</comment>
<evidence type="ECO:0000256" key="5">
    <source>
        <dbReference type="ARBA" id="ARBA00023200"/>
    </source>
</evidence>
<protein>
    <recommendedName>
        <fullName evidence="7">Lysozyme</fullName>
        <ecNumber evidence="7">3.2.1.17</ecNumber>
    </recommendedName>
</protein>
<comment type="similarity">
    <text evidence="7">Belongs to the glycosyl hydrolase 24 family.</text>
</comment>
<comment type="caution">
    <text evidence="8">The sequence shown here is derived from an EMBL/GenBank/DDBJ whole genome shotgun (WGS) entry which is preliminary data.</text>
</comment>
<dbReference type="PANTHER" id="PTHR38107">
    <property type="match status" value="1"/>
</dbReference>
<dbReference type="CDD" id="cd00737">
    <property type="entry name" value="lyz_endolysin_autolysin"/>
    <property type="match status" value="1"/>
</dbReference>
<evidence type="ECO:0000256" key="1">
    <source>
        <dbReference type="ARBA" id="ARBA00000632"/>
    </source>
</evidence>
<organism evidence="8 9">
    <name type="scientific">Planktothrix agardhii CCAP 1459/11A</name>
    <dbReference type="NCBI Taxonomy" id="282420"/>
    <lineage>
        <taxon>Bacteria</taxon>
        <taxon>Bacillati</taxon>
        <taxon>Cyanobacteriota</taxon>
        <taxon>Cyanophyceae</taxon>
        <taxon>Oscillatoriophycideae</taxon>
        <taxon>Oscillatoriales</taxon>
        <taxon>Microcoleaceae</taxon>
        <taxon>Planktothrix</taxon>
    </lineage>
</organism>
<sequence length="213" mass="23645">MERTLEIFPDGSIYEYKDGLAVKAIPTHKQVKLLQKALQFTLAETFTIVAADQVPPVVTDSATRGGMTINSEGVNLIKSFEGMELEAYLDAVDVWTIGYGHTKTAEHGMVITEAKAEELLREDLAEFEEAVTEAVQVSINFNQFSALVSFCFNLGADSLFQSTLLKLLNQGDFQGAADQFPRWNKAGGQELEGLTRRRKAERALFLGQDWTVF</sequence>
<dbReference type="GO" id="GO:0003796">
    <property type="term" value="F:lysozyme activity"/>
    <property type="evidence" value="ECO:0007669"/>
    <property type="project" value="UniProtKB-EC"/>
</dbReference>
<evidence type="ECO:0000256" key="2">
    <source>
        <dbReference type="ARBA" id="ARBA00022529"/>
    </source>
</evidence>
<dbReference type="RefSeq" id="WP_201799681.1">
    <property type="nucleotide sequence ID" value="NZ_BJCD01000065.1"/>
</dbReference>